<sequence length="326" mass="36619">METVERVVVIGTSAGGFNALHWLLAKLPPDLNACVLVVVHMSPNEQALLDILSQHTQLPIRYAKDMDPIAQGEILLAPPDRHMRIEHKKVRVVYGPKENFERPSIDPLFRSAAIEFRERVVGVTLPGDLDDGVLGMEAIKCHGGITLAQDPLEAVSPFMVSNRLDHTHVDYWLPVNQLATQLIDLVSEEIKQFSQEGVASIKAEDQVSKQRSSGIPGLESIGVPSPFACPECQGVLYEIKQNELFHFRCHTGHAYSAELLAKSQKRLAEEAMWTAIRIFDEKEELHLRLAEYAKANGQTACYEKHREYAENARRSSARLREMIRLL</sequence>
<dbReference type="PROSITE" id="PS50122">
    <property type="entry name" value="CHEB"/>
    <property type="match status" value="1"/>
</dbReference>
<dbReference type="Gene3D" id="3.40.50.180">
    <property type="entry name" value="Methylesterase CheB, C-terminal domain"/>
    <property type="match status" value="1"/>
</dbReference>
<evidence type="ECO:0000259" key="5">
    <source>
        <dbReference type="PROSITE" id="PS50122"/>
    </source>
</evidence>
<dbReference type="EC" id="3.1.1.61" evidence="2"/>
<dbReference type="SUPFAM" id="SSF52738">
    <property type="entry name" value="Methylesterase CheB, C-terminal domain"/>
    <property type="match status" value="1"/>
</dbReference>
<name>A0ABQ2GXA5_9PSED</name>
<accession>A0ABQ2GXA5</accession>
<keyword evidence="7" id="KW-1185">Reference proteome</keyword>
<organism evidence="6 7">
    <name type="scientific">Pseudomonas asuensis</name>
    <dbReference type="NCBI Taxonomy" id="1825787"/>
    <lineage>
        <taxon>Bacteria</taxon>
        <taxon>Pseudomonadati</taxon>
        <taxon>Pseudomonadota</taxon>
        <taxon>Gammaproteobacteria</taxon>
        <taxon>Pseudomonadales</taxon>
        <taxon>Pseudomonadaceae</taxon>
        <taxon>Pseudomonas</taxon>
    </lineage>
</organism>
<comment type="caution">
    <text evidence="6">The sequence shown here is derived from an EMBL/GenBank/DDBJ whole genome shotgun (WGS) entry which is preliminary data.</text>
</comment>
<dbReference type="InterPro" id="IPR000673">
    <property type="entry name" value="Sig_transdc_resp-reg_Me-estase"/>
</dbReference>
<evidence type="ECO:0000313" key="7">
    <source>
        <dbReference type="Proteomes" id="UP000616499"/>
    </source>
</evidence>
<dbReference type="EMBL" id="BMNW01000007">
    <property type="protein sequence ID" value="GGM18404.1"/>
    <property type="molecule type" value="Genomic_DNA"/>
</dbReference>
<evidence type="ECO:0000256" key="1">
    <source>
        <dbReference type="ARBA" id="ARBA00022801"/>
    </source>
</evidence>
<feature type="active site" evidence="4">
    <location>
        <position position="131"/>
    </location>
</feature>
<keyword evidence="4" id="KW-0145">Chemotaxis</keyword>
<evidence type="ECO:0000256" key="3">
    <source>
        <dbReference type="ARBA" id="ARBA00048267"/>
    </source>
</evidence>
<dbReference type="PANTHER" id="PTHR42872:SF6">
    <property type="entry name" value="PROTEIN-GLUTAMATE METHYLESTERASE_PROTEIN-GLUTAMINE GLUTAMINASE"/>
    <property type="match status" value="1"/>
</dbReference>
<evidence type="ECO:0000313" key="6">
    <source>
        <dbReference type="EMBL" id="GGM18404.1"/>
    </source>
</evidence>
<dbReference type="InterPro" id="IPR011247">
    <property type="entry name" value="Chemotax_prot-Glu_Me-esterase"/>
</dbReference>
<dbReference type="CDD" id="cd16433">
    <property type="entry name" value="CheB"/>
    <property type="match status" value="1"/>
</dbReference>
<dbReference type="PIRSF" id="PIRSF036461">
    <property type="entry name" value="Chmtx_methlestr"/>
    <property type="match status" value="1"/>
</dbReference>
<proteinExistence type="predicted"/>
<dbReference type="PANTHER" id="PTHR42872">
    <property type="entry name" value="PROTEIN-GLUTAMATE METHYLESTERASE/PROTEIN-GLUTAMINE GLUTAMINASE"/>
    <property type="match status" value="1"/>
</dbReference>
<keyword evidence="1 4" id="KW-0378">Hydrolase</keyword>
<feature type="active site" evidence="4">
    <location>
        <position position="40"/>
    </location>
</feature>
<dbReference type="Pfam" id="PF01339">
    <property type="entry name" value="CheB_methylest"/>
    <property type="match status" value="1"/>
</dbReference>
<evidence type="ECO:0000256" key="4">
    <source>
        <dbReference type="PROSITE-ProRule" id="PRU00050"/>
    </source>
</evidence>
<evidence type="ECO:0000256" key="2">
    <source>
        <dbReference type="ARBA" id="ARBA00039140"/>
    </source>
</evidence>
<dbReference type="Proteomes" id="UP000616499">
    <property type="component" value="Unassembled WGS sequence"/>
</dbReference>
<reference evidence="7" key="1">
    <citation type="journal article" date="2019" name="Int. J. Syst. Evol. Microbiol.">
        <title>The Global Catalogue of Microorganisms (GCM) 10K type strain sequencing project: providing services to taxonomists for standard genome sequencing and annotation.</title>
        <authorList>
            <consortium name="The Broad Institute Genomics Platform"/>
            <consortium name="The Broad Institute Genome Sequencing Center for Infectious Disease"/>
            <person name="Wu L."/>
            <person name="Ma J."/>
        </authorList>
    </citation>
    <scope>NUCLEOTIDE SEQUENCE [LARGE SCALE GENOMIC DNA]</scope>
    <source>
        <strain evidence="7">JCM 13501</strain>
    </source>
</reference>
<feature type="active site" evidence="4">
    <location>
        <position position="13"/>
    </location>
</feature>
<dbReference type="InterPro" id="IPR035909">
    <property type="entry name" value="CheB_C"/>
</dbReference>
<protein>
    <recommendedName>
        <fullName evidence="2">protein-glutamate methylesterase</fullName>
        <ecNumber evidence="2">3.1.1.61</ecNumber>
    </recommendedName>
</protein>
<feature type="domain" description="CheB-type methylesterase" evidence="5">
    <location>
        <begin position="1"/>
        <end position="189"/>
    </location>
</feature>
<dbReference type="RefSeq" id="WP_188867105.1">
    <property type="nucleotide sequence ID" value="NZ_BMNW01000007.1"/>
</dbReference>
<comment type="catalytic activity">
    <reaction evidence="3">
        <text>[protein]-L-glutamate 5-O-methyl ester + H2O = L-glutamyl-[protein] + methanol + H(+)</text>
        <dbReference type="Rhea" id="RHEA:23236"/>
        <dbReference type="Rhea" id="RHEA-COMP:10208"/>
        <dbReference type="Rhea" id="RHEA-COMP:10311"/>
        <dbReference type="ChEBI" id="CHEBI:15377"/>
        <dbReference type="ChEBI" id="CHEBI:15378"/>
        <dbReference type="ChEBI" id="CHEBI:17790"/>
        <dbReference type="ChEBI" id="CHEBI:29973"/>
        <dbReference type="ChEBI" id="CHEBI:82795"/>
        <dbReference type="EC" id="3.1.1.61"/>
    </reaction>
</comment>
<gene>
    <name evidence="6" type="ORF">GCM10009425_31730</name>
</gene>